<reference evidence="1" key="1">
    <citation type="journal article" date="2015" name="Nature">
        <title>Complex archaea that bridge the gap between prokaryotes and eukaryotes.</title>
        <authorList>
            <person name="Spang A."/>
            <person name="Saw J.H."/>
            <person name="Jorgensen S.L."/>
            <person name="Zaremba-Niedzwiedzka K."/>
            <person name="Martijn J."/>
            <person name="Lind A.E."/>
            <person name="van Eijk R."/>
            <person name="Schleper C."/>
            <person name="Guy L."/>
            <person name="Ettema T.J."/>
        </authorList>
    </citation>
    <scope>NUCLEOTIDE SEQUENCE</scope>
</reference>
<organism evidence="1">
    <name type="scientific">marine sediment metagenome</name>
    <dbReference type="NCBI Taxonomy" id="412755"/>
    <lineage>
        <taxon>unclassified sequences</taxon>
        <taxon>metagenomes</taxon>
        <taxon>ecological metagenomes</taxon>
    </lineage>
</organism>
<gene>
    <name evidence="1" type="ORF">LCGC14_1757460</name>
</gene>
<dbReference type="EMBL" id="LAZR01016300">
    <property type="protein sequence ID" value="KKM05106.1"/>
    <property type="molecule type" value="Genomic_DNA"/>
</dbReference>
<name>A0A0F9JH61_9ZZZZ</name>
<comment type="caution">
    <text evidence="1">The sequence shown here is derived from an EMBL/GenBank/DDBJ whole genome shotgun (WGS) entry which is preliminary data.</text>
</comment>
<evidence type="ECO:0000313" key="1">
    <source>
        <dbReference type="EMBL" id="KKM05106.1"/>
    </source>
</evidence>
<accession>A0A0F9JH61</accession>
<dbReference type="AlphaFoldDB" id="A0A0F9JH61"/>
<sequence length="138" mass="16120">MKRILLVLLTLIFGLTIFNCSFIQTKITKQEIKEYTYDGPFDPAILLDWIAPEDAWIEDGAYHVRVENPDKGSPIKIVEVVVTNKFNGKYHAAVNHGFYILEYKWLNVEEQKQHYFLLTTDSHYQEIQLEIIDKSKGI</sequence>
<proteinExistence type="predicted"/>
<protein>
    <submittedName>
        <fullName evidence="1">Uncharacterized protein</fullName>
    </submittedName>
</protein>